<proteinExistence type="inferred from homology"/>
<keyword evidence="8 12" id="KW-1133">Transmembrane helix</keyword>
<evidence type="ECO:0000313" key="14">
    <source>
        <dbReference type="EnsemblMetazoa" id="tetur13g04330.1"/>
    </source>
</evidence>
<dbReference type="GO" id="GO:0007602">
    <property type="term" value="P:phototransduction"/>
    <property type="evidence" value="ECO:0007669"/>
    <property type="project" value="TreeGrafter"/>
</dbReference>
<dbReference type="GO" id="GO:0005921">
    <property type="term" value="C:gap junction"/>
    <property type="evidence" value="ECO:0007669"/>
    <property type="project" value="UniProtKB-SubCell"/>
</dbReference>
<dbReference type="OMA" id="QITWTNR"/>
<dbReference type="PRINTS" id="PR01262">
    <property type="entry name" value="INNEXIN"/>
</dbReference>
<evidence type="ECO:0000256" key="11">
    <source>
        <dbReference type="ARBA" id="ARBA00023303"/>
    </source>
</evidence>
<keyword evidence="3 12" id="KW-0813">Transport</keyword>
<evidence type="ECO:0000256" key="9">
    <source>
        <dbReference type="ARBA" id="ARBA00023065"/>
    </source>
</evidence>
<protein>
    <recommendedName>
        <fullName evidence="12">Innexin</fullName>
    </recommendedName>
</protein>
<evidence type="ECO:0000256" key="5">
    <source>
        <dbReference type="ARBA" id="ARBA00022692"/>
    </source>
</evidence>
<keyword evidence="6" id="KW-0303">Gap junction</keyword>
<accession>T1KKN2</accession>
<feature type="compositionally biased region" description="Basic and acidic residues" evidence="13">
    <location>
        <begin position="408"/>
        <end position="423"/>
    </location>
</feature>
<evidence type="ECO:0000256" key="7">
    <source>
        <dbReference type="ARBA" id="ARBA00022949"/>
    </source>
</evidence>
<keyword evidence="7" id="KW-0965">Cell junction</keyword>
<evidence type="ECO:0000256" key="2">
    <source>
        <dbReference type="ARBA" id="ARBA00004651"/>
    </source>
</evidence>
<evidence type="ECO:0000256" key="13">
    <source>
        <dbReference type="SAM" id="MobiDB-lite"/>
    </source>
</evidence>
<feature type="compositionally biased region" description="Polar residues" evidence="13">
    <location>
        <begin position="395"/>
        <end position="405"/>
    </location>
</feature>
<feature type="transmembrane region" description="Helical" evidence="12">
    <location>
        <begin position="290"/>
        <end position="315"/>
    </location>
</feature>
<keyword evidence="5 12" id="KW-0812">Transmembrane</keyword>
<dbReference type="HOGENOM" id="CLU_035763_1_1_1"/>
<dbReference type="PROSITE" id="PS51013">
    <property type="entry name" value="PANNEXIN"/>
    <property type="match status" value="1"/>
</dbReference>
<dbReference type="GO" id="GO:0005243">
    <property type="term" value="F:gap junction channel activity"/>
    <property type="evidence" value="ECO:0007669"/>
    <property type="project" value="TreeGrafter"/>
</dbReference>
<evidence type="ECO:0000256" key="10">
    <source>
        <dbReference type="ARBA" id="ARBA00023136"/>
    </source>
</evidence>
<sequence>MPVNWPTTGRTPGSAMEYVRQLKALTTFSSLFEFNANQIRVDNIVFKLHSTVTVLILLVGTMFVSMRQYFGEPIECMNGGRSDIQIATIQHYCWLEATFSVPGPKTEYAGVHHAYPGIKTQGPNDKKVYHKYYQWVYFVLIIQAILFYVPRYIWKAKEAKRIRTLISELKQQHILERNEYDRQRLVQDVADSLLISNDYFYHFFMCEVFYMIHLVCQVWFTNMFLGGAFLYLGLEWLSFAHASIDYRYDPLIRVFPRLTKCSFQKFGFSGTIETIDTLCFLPLNIVNEKIYVVLWFWFLFLFIVTGSYLVYRIVLMVLPAARYRRLQAMAPSTDKKCLKRLSSRAGNWFILQFLANNMKPSHFRDLIDEVMKAHFDQAGKPLYKSNKLGKAIQNGLSSVTPSAPKNSGKPDKKTKKFGDKKGGLDIGFNAPSAPNPGFVVKRDPPSGHSGDSDDWVGLGSGTEDPLNDNWP</sequence>
<dbReference type="GO" id="GO:0034220">
    <property type="term" value="P:monoatomic ion transmembrane transport"/>
    <property type="evidence" value="ECO:0007669"/>
    <property type="project" value="UniProtKB-KW"/>
</dbReference>
<feature type="region of interest" description="Disordered" evidence="13">
    <location>
        <begin position="395"/>
        <end position="471"/>
    </location>
</feature>
<gene>
    <name evidence="12" type="primary">inx</name>
    <name evidence="14" type="synonym">107364928</name>
</gene>
<comment type="function">
    <text evidence="12">Structural component of the gap junctions.</text>
</comment>
<evidence type="ECO:0000313" key="15">
    <source>
        <dbReference type="Proteomes" id="UP000015104"/>
    </source>
</evidence>
<evidence type="ECO:0000256" key="4">
    <source>
        <dbReference type="ARBA" id="ARBA00022475"/>
    </source>
</evidence>
<keyword evidence="10 12" id="KW-0472">Membrane</keyword>
<comment type="subcellular location">
    <subcellularLocation>
        <location evidence="1">Cell junction</location>
        <location evidence="1">Gap junction</location>
    </subcellularLocation>
    <subcellularLocation>
        <location evidence="2 12">Cell membrane</location>
        <topology evidence="2 12">Multi-pass membrane protein</topology>
    </subcellularLocation>
</comment>
<keyword evidence="11 12" id="KW-0407">Ion channel</keyword>
<dbReference type="Pfam" id="PF00876">
    <property type="entry name" value="Innexin"/>
    <property type="match status" value="1"/>
</dbReference>
<evidence type="ECO:0000256" key="8">
    <source>
        <dbReference type="ARBA" id="ARBA00022989"/>
    </source>
</evidence>
<dbReference type="Proteomes" id="UP000015104">
    <property type="component" value="Unassembled WGS sequence"/>
</dbReference>
<dbReference type="OrthoDB" id="6484022at2759"/>
<evidence type="ECO:0000256" key="3">
    <source>
        <dbReference type="ARBA" id="ARBA00022448"/>
    </source>
</evidence>
<reference evidence="15" key="1">
    <citation type="submission" date="2011-08" db="EMBL/GenBank/DDBJ databases">
        <authorList>
            <person name="Rombauts S."/>
        </authorList>
    </citation>
    <scope>NUCLEOTIDE SEQUENCE</scope>
    <source>
        <strain evidence="15">London</strain>
    </source>
</reference>
<dbReference type="EnsemblMetazoa" id="tetur13g04330.1">
    <property type="protein sequence ID" value="tetur13g04330.1"/>
    <property type="gene ID" value="tetur13g04330"/>
</dbReference>
<evidence type="ECO:0000256" key="6">
    <source>
        <dbReference type="ARBA" id="ARBA00022868"/>
    </source>
</evidence>
<evidence type="ECO:0000256" key="1">
    <source>
        <dbReference type="ARBA" id="ARBA00004610"/>
    </source>
</evidence>
<dbReference type="PANTHER" id="PTHR11893:SF41">
    <property type="entry name" value="INNEXIN INX2"/>
    <property type="match status" value="1"/>
</dbReference>
<evidence type="ECO:0000256" key="12">
    <source>
        <dbReference type="RuleBase" id="RU010713"/>
    </source>
</evidence>
<reference evidence="14" key="2">
    <citation type="submission" date="2015-06" db="UniProtKB">
        <authorList>
            <consortium name="EnsemblMetazoa"/>
        </authorList>
    </citation>
    <scope>IDENTIFICATION</scope>
</reference>
<keyword evidence="9 12" id="KW-0406">Ion transport</keyword>
<keyword evidence="4" id="KW-1003">Cell membrane</keyword>
<name>T1KKN2_TETUR</name>
<keyword evidence="15" id="KW-1185">Reference proteome</keyword>
<feature type="transmembrane region" description="Helical" evidence="12">
    <location>
        <begin position="44"/>
        <end position="64"/>
    </location>
</feature>
<feature type="transmembrane region" description="Helical" evidence="12">
    <location>
        <begin position="208"/>
        <end position="232"/>
    </location>
</feature>
<dbReference type="STRING" id="32264.T1KKN2"/>
<dbReference type="InterPro" id="IPR000990">
    <property type="entry name" value="Innexin"/>
</dbReference>
<comment type="similarity">
    <text evidence="12">Belongs to the pannexin family.</text>
</comment>
<dbReference type="KEGG" id="tut:107364928"/>
<feature type="transmembrane region" description="Helical" evidence="12">
    <location>
        <begin position="132"/>
        <end position="154"/>
    </location>
</feature>
<dbReference type="GO" id="GO:0005886">
    <property type="term" value="C:plasma membrane"/>
    <property type="evidence" value="ECO:0007669"/>
    <property type="project" value="UniProtKB-SubCell"/>
</dbReference>
<dbReference type="eggNOG" id="ENOG502QR27">
    <property type="taxonomic scope" value="Eukaryota"/>
</dbReference>
<dbReference type="AlphaFoldDB" id="T1KKN2"/>
<dbReference type="PANTHER" id="PTHR11893">
    <property type="entry name" value="INNEXIN"/>
    <property type="match status" value="1"/>
</dbReference>
<dbReference type="EMBL" id="CAEY01000176">
    <property type="status" value="NOT_ANNOTATED_CDS"/>
    <property type="molecule type" value="Genomic_DNA"/>
</dbReference>
<organism evidence="14 15">
    <name type="scientific">Tetranychus urticae</name>
    <name type="common">Two-spotted spider mite</name>
    <dbReference type="NCBI Taxonomy" id="32264"/>
    <lineage>
        <taxon>Eukaryota</taxon>
        <taxon>Metazoa</taxon>
        <taxon>Ecdysozoa</taxon>
        <taxon>Arthropoda</taxon>
        <taxon>Chelicerata</taxon>
        <taxon>Arachnida</taxon>
        <taxon>Acari</taxon>
        <taxon>Acariformes</taxon>
        <taxon>Trombidiformes</taxon>
        <taxon>Prostigmata</taxon>
        <taxon>Eleutherengona</taxon>
        <taxon>Raphignathae</taxon>
        <taxon>Tetranychoidea</taxon>
        <taxon>Tetranychidae</taxon>
        <taxon>Tetranychus</taxon>
    </lineage>
</organism>